<dbReference type="GO" id="GO:0008374">
    <property type="term" value="F:O-acyltransferase activity"/>
    <property type="evidence" value="ECO:0000318"/>
    <property type="project" value="GO_Central"/>
</dbReference>
<dbReference type="GO" id="GO:0047196">
    <property type="term" value="F:long-chain-alcohol O-fatty-acyltransferase activity"/>
    <property type="evidence" value="ECO:0007669"/>
    <property type="project" value="UniProtKB-EC"/>
</dbReference>
<evidence type="ECO:0000259" key="11">
    <source>
        <dbReference type="Pfam" id="PF03007"/>
    </source>
</evidence>
<keyword evidence="6" id="KW-0256">Endoplasmic reticulum</keyword>
<evidence type="ECO:0000256" key="10">
    <source>
        <dbReference type="ARBA" id="ARBA00048109"/>
    </source>
</evidence>
<dbReference type="GO" id="GO:0004144">
    <property type="term" value="F:diacylglycerol O-acyltransferase activity"/>
    <property type="evidence" value="ECO:0007669"/>
    <property type="project" value="UniProtKB-EC"/>
</dbReference>
<comment type="pathway">
    <text evidence="3">Glycerolipid metabolism; triacylglycerol biosynthesis.</text>
</comment>
<proteinExistence type="inferred from homology"/>
<dbReference type="Pfam" id="PF06974">
    <property type="entry name" value="WS_DGAT_C"/>
    <property type="match status" value="1"/>
</dbReference>
<comment type="similarity">
    <text evidence="8">In the N-terminal section; belongs to the long-chain O-acyltransferase family.</text>
</comment>
<dbReference type="Proteomes" id="UP000008311">
    <property type="component" value="Unassembled WGS sequence"/>
</dbReference>
<dbReference type="GO" id="GO:0005886">
    <property type="term" value="C:plasma membrane"/>
    <property type="evidence" value="ECO:0000318"/>
    <property type="project" value="GO_Central"/>
</dbReference>
<evidence type="ECO:0000256" key="5">
    <source>
        <dbReference type="ARBA" id="ARBA00022679"/>
    </source>
</evidence>
<dbReference type="InParanoid" id="B9RYF3"/>
<keyword evidence="14" id="KW-1185">Reference proteome</keyword>
<evidence type="ECO:0000256" key="4">
    <source>
        <dbReference type="ARBA" id="ARBA00005189"/>
    </source>
</evidence>
<organism evidence="13 14">
    <name type="scientific">Ricinus communis</name>
    <name type="common">Castor bean</name>
    <dbReference type="NCBI Taxonomy" id="3988"/>
    <lineage>
        <taxon>Eukaryota</taxon>
        <taxon>Viridiplantae</taxon>
        <taxon>Streptophyta</taxon>
        <taxon>Embryophyta</taxon>
        <taxon>Tracheophyta</taxon>
        <taxon>Spermatophyta</taxon>
        <taxon>Magnoliopsida</taxon>
        <taxon>eudicotyledons</taxon>
        <taxon>Gunneridae</taxon>
        <taxon>Pentapetalae</taxon>
        <taxon>rosids</taxon>
        <taxon>fabids</taxon>
        <taxon>Malpighiales</taxon>
        <taxon>Euphorbiaceae</taxon>
        <taxon>Acalyphoideae</taxon>
        <taxon>Acalypheae</taxon>
        <taxon>Ricinus</taxon>
    </lineage>
</organism>
<evidence type="ECO:0000256" key="7">
    <source>
        <dbReference type="ARBA" id="ARBA00023315"/>
    </source>
</evidence>
<evidence type="ECO:0000256" key="1">
    <source>
        <dbReference type="ARBA" id="ARBA00004162"/>
    </source>
</evidence>
<evidence type="ECO:0000313" key="14">
    <source>
        <dbReference type="Proteomes" id="UP000008311"/>
    </source>
</evidence>
<dbReference type="UniPathway" id="UPA00282"/>
<evidence type="ECO:0000313" key="13">
    <source>
        <dbReference type="EMBL" id="EEF43662.1"/>
    </source>
</evidence>
<dbReference type="PANTHER" id="PTHR31650">
    <property type="entry name" value="O-ACYLTRANSFERASE (WSD1-LIKE) FAMILY PROTEIN"/>
    <property type="match status" value="1"/>
</dbReference>
<feature type="domain" description="O-acyltransferase WSD1 C-terminal" evidence="12">
    <location>
        <begin position="298"/>
        <end position="387"/>
    </location>
</feature>
<gene>
    <name evidence="13" type="ORF">RCOM_0812570</name>
</gene>
<dbReference type="GO" id="GO:0019432">
    <property type="term" value="P:triglyceride biosynthetic process"/>
    <property type="evidence" value="ECO:0000318"/>
    <property type="project" value="GO_Central"/>
</dbReference>
<comment type="subcellular location">
    <subcellularLocation>
        <location evidence="1">Cell membrane</location>
        <topology evidence="1">Single-pass membrane protein</topology>
    </subcellularLocation>
    <subcellularLocation>
        <location evidence="2">Endoplasmic reticulum membrane</location>
    </subcellularLocation>
</comment>
<feature type="domain" description="O-acyltransferase WSD1-like N-terminal" evidence="11">
    <location>
        <begin position="72"/>
        <end position="257"/>
    </location>
</feature>
<keyword evidence="5" id="KW-0808">Transferase</keyword>
<accession>B9RYF3</accession>
<evidence type="ECO:0000256" key="9">
    <source>
        <dbReference type="ARBA" id="ARBA00047604"/>
    </source>
</evidence>
<dbReference type="STRING" id="3988.B9RYF3"/>
<dbReference type="eggNOG" id="ENOG502QTZ2">
    <property type="taxonomic scope" value="Eukaryota"/>
</dbReference>
<keyword evidence="7" id="KW-0012">Acyltransferase</keyword>
<dbReference type="InterPro" id="IPR009721">
    <property type="entry name" value="O-acyltransferase_WSD1_C"/>
</dbReference>
<dbReference type="Pfam" id="PF03007">
    <property type="entry name" value="WS_DGAT_cat"/>
    <property type="match status" value="1"/>
</dbReference>
<name>B9RYF3_RICCO</name>
<dbReference type="AlphaFoldDB" id="B9RYF3"/>
<evidence type="ECO:0000256" key="3">
    <source>
        <dbReference type="ARBA" id="ARBA00004771"/>
    </source>
</evidence>
<dbReference type="SUPFAM" id="SSF52777">
    <property type="entry name" value="CoA-dependent acyltransferases"/>
    <property type="match status" value="1"/>
</dbReference>
<evidence type="ECO:0000256" key="2">
    <source>
        <dbReference type="ARBA" id="ARBA00004586"/>
    </source>
</evidence>
<sequence>MASPANIADEPLTPAGRLFLAPEMSTIIHCVLGVKDPIDIDAIKTTIKNSLMVKQPRFCSLLVRDGNGVEHWRRTEIDIDNHVILVDSTEIDDDDVDVEKAVNDYVADLSVSTPLSTDKPLWEIHIMAEKKCAILRIHHALGDGISLMSMLLASCRKLEDPEAVPRLVTGGGGGRRGGRKGKDWRSVLIEFLKMVFFSLVFCLEFVLRSLWVRDRKTVISGGDGVEQWPRKVATAKFSIEDMKMVKNAVANATINDVLFGVISAGLSRYLDHRSPNSLRDGQRLTGVAMVNLRQQPELQVATMLNYRIVCNTTFTISNVIGPKEEITIAGNPITYIRVNTSALPQAVVMHMVSYAGKADMQIMVAKDIIPDPEFLAKCFEDSLIEMKEAAAVPI</sequence>
<dbReference type="EMBL" id="EQ973830">
    <property type="protein sequence ID" value="EEF43662.1"/>
    <property type="molecule type" value="Genomic_DNA"/>
</dbReference>
<comment type="pathway">
    <text evidence="4">Lipid metabolism.</text>
</comment>
<evidence type="ECO:0000256" key="6">
    <source>
        <dbReference type="ARBA" id="ARBA00022824"/>
    </source>
</evidence>
<protein>
    <submittedName>
        <fullName evidence="13">Uncharacterized protein</fullName>
    </submittedName>
</protein>
<reference evidence="14" key="1">
    <citation type="journal article" date="2010" name="Nat. Biotechnol.">
        <title>Draft genome sequence of the oilseed species Ricinus communis.</title>
        <authorList>
            <person name="Chan A.P."/>
            <person name="Crabtree J."/>
            <person name="Zhao Q."/>
            <person name="Lorenzi H."/>
            <person name="Orvis J."/>
            <person name="Puiu D."/>
            <person name="Melake-Berhan A."/>
            <person name="Jones K.M."/>
            <person name="Redman J."/>
            <person name="Chen G."/>
            <person name="Cahoon E.B."/>
            <person name="Gedil M."/>
            <person name="Stanke M."/>
            <person name="Haas B.J."/>
            <person name="Wortman J.R."/>
            <person name="Fraser-Liggett C.M."/>
            <person name="Ravel J."/>
            <person name="Rabinowicz P.D."/>
        </authorList>
    </citation>
    <scope>NUCLEOTIDE SEQUENCE [LARGE SCALE GENOMIC DNA]</scope>
    <source>
        <strain evidence="14">cv. Hale</strain>
    </source>
</reference>
<evidence type="ECO:0000259" key="12">
    <source>
        <dbReference type="Pfam" id="PF06974"/>
    </source>
</evidence>
<dbReference type="InterPro" id="IPR045034">
    <property type="entry name" value="O-acyltransferase_WSD1-like"/>
</dbReference>
<evidence type="ECO:0000256" key="8">
    <source>
        <dbReference type="ARBA" id="ARBA00024360"/>
    </source>
</evidence>
<dbReference type="PANTHER" id="PTHR31650:SF41">
    <property type="entry name" value="O-ACYLTRANSFERASE WSD1-LIKE ISOFORM X1"/>
    <property type="match status" value="1"/>
</dbReference>
<comment type="catalytic activity">
    <reaction evidence="9">
        <text>a long chain fatty alcohol + a fatty acyl-CoA = a long-chain alcohol wax ester + CoA</text>
        <dbReference type="Rhea" id="RHEA:38443"/>
        <dbReference type="ChEBI" id="CHEBI:17135"/>
        <dbReference type="ChEBI" id="CHEBI:57287"/>
        <dbReference type="ChEBI" id="CHEBI:77636"/>
        <dbReference type="ChEBI" id="CHEBI:235323"/>
        <dbReference type="EC" id="2.3.1.75"/>
    </reaction>
</comment>
<dbReference type="GO" id="GO:0005789">
    <property type="term" value="C:endoplasmic reticulum membrane"/>
    <property type="evidence" value="ECO:0007669"/>
    <property type="project" value="UniProtKB-SubCell"/>
</dbReference>
<comment type="catalytic activity">
    <reaction evidence="10">
        <text>an acyl-CoA + a 1,2-diacyl-sn-glycerol = a triacyl-sn-glycerol + CoA</text>
        <dbReference type="Rhea" id="RHEA:10868"/>
        <dbReference type="ChEBI" id="CHEBI:17815"/>
        <dbReference type="ChEBI" id="CHEBI:57287"/>
        <dbReference type="ChEBI" id="CHEBI:58342"/>
        <dbReference type="ChEBI" id="CHEBI:64615"/>
        <dbReference type="EC" id="2.3.1.20"/>
    </reaction>
</comment>
<dbReference type="InterPro" id="IPR004255">
    <property type="entry name" value="O-acyltransferase_WSD1_N"/>
</dbReference>